<sequence>MPNWSRLLLFQLILSLTSLLAFSQSQLQILSIDSDKGLNSPVILSLRQDRGNLIWIGTYDGLYCFDGFQAYPVEIRHHATKEPITGSIDAIFPDSKGRYWIIIGRTKLGRLDPFSNLFYPIDSGEAEGYFFNIWEYQGDIWFNRINLPPVLFDPESNRFVEMVIVDKQGDKIRPDVNLFLTYSGGKFYSLLSERFKEVQRGGNLGEYRLVNEDVVISDTLLRQGYFRTLIDVHGNMWCRYAWDWSKWAVLDTIRNRDRTAEVMQKLGGQKVEEVYTTQQFSLFKTEAGYFLWELGKENPVDVNVEMQRLGIADSHLGGFLESQRHGEFAYGFRRGRLDLLYLKKDFFRSMTAANGELHRDFMIGIYPFEKDRVIIRHDFSDSVFTVINQRTKKTEIINTQKLAEMVGTKPRFNYLPYLEWRDWTIRFGKEILDFSQNQNAKNIWTNEYAVHDGKEYRYLVDYGLRLIRLEDNRVIFPKLTPISLSYDGDIAWISTESEGLLSLHIPSGEIRQFLPMPNDPKSLPSERTYAALAASDKYLWVATANGLAYLDKKTGFSRVLNTNDGLPDNRIYSMAFDLEGDLWLGTGKGLSRMDTSTKAFTNYTQSDGLINSEFNRNSAMVLEDGMMLMGGVSGLDYFYPAQVPKTNSAPKPILAMVRNNNRMVDNTTPGDFSYDQDYLTFHLSATPIWLAAEQTFQYRLAGVDDAWKDLNNSNLVQYPTLRPGSYRFEFRIASQQETVSYEFTIHPPWYQSIWFRILAFLAFAGVVAIIARMVFVRRIAKLAYENELIRLKAEKEKTLAKERERITADLHDDVGATLSSLQIYGELAKNMLSEEPEKGKELVDKIQVQSKELLTRMSDIVWSMKRPQDGNYTLASRILNYASELLTTKGIQLHVSIGEELEEKIVQPDVRKNLLLMIKESLNNIAKHSKATEASLDLMQNGETVVLKIHDNGVGFDMQQVNQGNGLKNLQRRGKDLGGETQVISQKGQGTTIILEFPIARFSLD</sequence>
<protein>
    <submittedName>
        <fullName evidence="11">Histidine kinase</fullName>
    </submittedName>
</protein>
<dbReference type="Gene3D" id="3.30.565.10">
    <property type="entry name" value="Histidine kinase-like ATPase, C-terminal domain"/>
    <property type="match status" value="1"/>
</dbReference>
<dbReference type="PROSITE" id="PS50109">
    <property type="entry name" value="HIS_KIN"/>
    <property type="match status" value="1"/>
</dbReference>
<keyword evidence="7" id="KW-0902">Two-component regulatory system</keyword>
<dbReference type="CDD" id="cd16917">
    <property type="entry name" value="HATPase_UhpB-NarQ-NarX-like"/>
    <property type="match status" value="1"/>
</dbReference>
<dbReference type="InterPro" id="IPR036890">
    <property type="entry name" value="HATPase_C_sf"/>
</dbReference>
<evidence type="ECO:0000256" key="7">
    <source>
        <dbReference type="ARBA" id="ARBA00023012"/>
    </source>
</evidence>
<evidence type="ECO:0000256" key="2">
    <source>
        <dbReference type="ARBA" id="ARBA00022475"/>
    </source>
</evidence>
<evidence type="ECO:0000256" key="8">
    <source>
        <dbReference type="ARBA" id="ARBA00023136"/>
    </source>
</evidence>
<reference evidence="11 12" key="1">
    <citation type="submission" date="2022-01" db="EMBL/GenBank/DDBJ databases">
        <title>Mariniradius saccharolyticus sp. nov., isolated from sediment of a river.</title>
        <authorList>
            <person name="Liu H."/>
        </authorList>
    </citation>
    <scope>NUCLEOTIDE SEQUENCE [LARGE SCALE GENOMIC DNA]</scope>
    <source>
        <strain evidence="11 12">RY-2</strain>
    </source>
</reference>
<dbReference type="Gene3D" id="1.20.5.1930">
    <property type="match status" value="1"/>
</dbReference>
<feature type="domain" description="Histidine kinase" evidence="10">
    <location>
        <begin position="809"/>
        <end position="1001"/>
    </location>
</feature>
<evidence type="ECO:0000313" key="12">
    <source>
        <dbReference type="Proteomes" id="UP001201449"/>
    </source>
</evidence>
<evidence type="ECO:0000259" key="10">
    <source>
        <dbReference type="PROSITE" id="PS50109"/>
    </source>
</evidence>
<evidence type="ECO:0000256" key="5">
    <source>
        <dbReference type="ARBA" id="ARBA00022777"/>
    </source>
</evidence>
<dbReference type="InterPro" id="IPR015943">
    <property type="entry name" value="WD40/YVTN_repeat-like_dom_sf"/>
</dbReference>
<dbReference type="InterPro" id="IPR005467">
    <property type="entry name" value="His_kinase_dom"/>
</dbReference>
<keyword evidence="4 9" id="KW-0812">Transmembrane</keyword>
<keyword evidence="6 9" id="KW-1133">Transmembrane helix</keyword>
<keyword evidence="5 11" id="KW-0418">Kinase</keyword>
<dbReference type="RefSeq" id="WP_234861988.1">
    <property type="nucleotide sequence ID" value="NZ_JAKEVZ010000010.1"/>
</dbReference>
<evidence type="ECO:0000256" key="1">
    <source>
        <dbReference type="ARBA" id="ARBA00004651"/>
    </source>
</evidence>
<keyword evidence="3" id="KW-0808">Transferase</keyword>
<gene>
    <name evidence="11" type="ORF">L0U89_13405</name>
</gene>
<dbReference type="Pfam" id="PF07730">
    <property type="entry name" value="HisKA_3"/>
    <property type="match status" value="1"/>
</dbReference>
<dbReference type="EMBL" id="JAKEVZ010000010">
    <property type="protein sequence ID" value="MCF1752065.1"/>
    <property type="molecule type" value="Genomic_DNA"/>
</dbReference>
<accession>A0ABS9BVH9</accession>
<dbReference type="Gene3D" id="2.60.40.10">
    <property type="entry name" value="Immunoglobulins"/>
    <property type="match status" value="1"/>
</dbReference>
<evidence type="ECO:0000256" key="3">
    <source>
        <dbReference type="ARBA" id="ARBA00022679"/>
    </source>
</evidence>
<comment type="subcellular location">
    <subcellularLocation>
        <location evidence="1">Cell membrane</location>
        <topology evidence="1">Multi-pass membrane protein</topology>
    </subcellularLocation>
</comment>
<comment type="caution">
    <text evidence="11">The sequence shown here is derived from an EMBL/GenBank/DDBJ whole genome shotgun (WGS) entry which is preliminary data.</text>
</comment>
<name>A0ABS9BVH9_9BACT</name>
<proteinExistence type="predicted"/>
<dbReference type="InterPro" id="IPR050482">
    <property type="entry name" value="Sensor_HK_TwoCompSys"/>
</dbReference>
<dbReference type="Pfam" id="PF07495">
    <property type="entry name" value="Y_Y_Y"/>
    <property type="match status" value="1"/>
</dbReference>
<dbReference type="SUPFAM" id="SSF55874">
    <property type="entry name" value="ATPase domain of HSP90 chaperone/DNA topoisomerase II/histidine kinase"/>
    <property type="match status" value="1"/>
</dbReference>
<dbReference type="PANTHER" id="PTHR24421:SF37">
    <property type="entry name" value="SENSOR HISTIDINE KINASE NARS"/>
    <property type="match status" value="1"/>
</dbReference>
<organism evidence="11 12">
    <name type="scientific">Mariniradius sediminis</name>
    <dbReference type="NCBI Taxonomy" id="2909237"/>
    <lineage>
        <taxon>Bacteria</taxon>
        <taxon>Pseudomonadati</taxon>
        <taxon>Bacteroidota</taxon>
        <taxon>Cytophagia</taxon>
        <taxon>Cytophagales</taxon>
        <taxon>Cyclobacteriaceae</taxon>
        <taxon>Mariniradius</taxon>
    </lineage>
</organism>
<dbReference type="InterPro" id="IPR013783">
    <property type="entry name" value="Ig-like_fold"/>
</dbReference>
<dbReference type="InterPro" id="IPR003594">
    <property type="entry name" value="HATPase_dom"/>
</dbReference>
<dbReference type="Gene3D" id="2.130.10.10">
    <property type="entry name" value="YVTN repeat-like/Quinoprotein amine dehydrogenase"/>
    <property type="match status" value="2"/>
</dbReference>
<dbReference type="SUPFAM" id="SSF63829">
    <property type="entry name" value="Calcium-dependent phosphotriesterase"/>
    <property type="match status" value="1"/>
</dbReference>
<keyword evidence="12" id="KW-1185">Reference proteome</keyword>
<dbReference type="InterPro" id="IPR011712">
    <property type="entry name" value="Sig_transdc_His_kin_sub3_dim/P"/>
</dbReference>
<evidence type="ECO:0000313" key="11">
    <source>
        <dbReference type="EMBL" id="MCF1752065.1"/>
    </source>
</evidence>
<feature type="transmembrane region" description="Helical" evidence="9">
    <location>
        <begin position="753"/>
        <end position="775"/>
    </location>
</feature>
<keyword evidence="8 9" id="KW-0472">Membrane</keyword>
<dbReference type="InterPro" id="IPR011123">
    <property type="entry name" value="Y_Y_Y"/>
</dbReference>
<dbReference type="Proteomes" id="UP001201449">
    <property type="component" value="Unassembled WGS sequence"/>
</dbReference>
<evidence type="ECO:0000256" key="9">
    <source>
        <dbReference type="SAM" id="Phobius"/>
    </source>
</evidence>
<evidence type="ECO:0000256" key="6">
    <source>
        <dbReference type="ARBA" id="ARBA00022989"/>
    </source>
</evidence>
<dbReference type="Pfam" id="PF02518">
    <property type="entry name" value="HATPase_c"/>
    <property type="match status" value="1"/>
</dbReference>
<dbReference type="GO" id="GO:0016301">
    <property type="term" value="F:kinase activity"/>
    <property type="evidence" value="ECO:0007669"/>
    <property type="project" value="UniProtKB-KW"/>
</dbReference>
<keyword evidence="2" id="KW-1003">Cell membrane</keyword>
<dbReference type="PANTHER" id="PTHR24421">
    <property type="entry name" value="NITRATE/NITRITE SENSOR PROTEIN NARX-RELATED"/>
    <property type="match status" value="1"/>
</dbReference>
<evidence type="ECO:0000256" key="4">
    <source>
        <dbReference type="ARBA" id="ARBA00022692"/>
    </source>
</evidence>